<comment type="caution">
    <text evidence="1">The sequence shown here is derived from an EMBL/GenBank/DDBJ whole genome shotgun (WGS) entry which is preliminary data.</text>
</comment>
<gene>
    <name evidence="1" type="ORF">PGLA1383_LOCUS56669</name>
</gene>
<dbReference type="EMBL" id="CAJNNV010033118">
    <property type="protein sequence ID" value="CAE8642137.1"/>
    <property type="molecule type" value="Genomic_DNA"/>
</dbReference>
<sequence>MEQLVEQIGGRRKASALAIPDGSAPRKARAQQDTISKLAAATAKLSLGSATRARQHDACLMHTIIVPSQHPVMAAKKNAGREYNATRLRTKGSKMLASPHLLAWSAAMLAALTLPSLTGADKSVIEQHAAATNSPEQLADHVFVARCSPAYLQGTHKLSFAVSENLKPVLKVLFRLLSLEGGAVKHGIPPRSSHERLVAKLLQDMG</sequence>
<name>A0A813HWL6_POLGL</name>
<protein>
    <submittedName>
        <fullName evidence="1">Uncharacterized protein</fullName>
    </submittedName>
</protein>
<proteinExistence type="predicted"/>
<dbReference type="AlphaFoldDB" id="A0A813HWL6"/>
<evidence type="ECO:0000313" key="1">
    <source>
        <dbReference type="EMBL" id="CAE8642137.1"/>
    </source>
</evidence>
<accession>A0A813HWL6</accession>
<reference evidence="1" key="1">
    <citation type="submission" date="2021-02" db="EMBL/GenBank/DDBJ databases">
        <authorList>
            <person name="Dougan E. K."/>
            <person name="Rhodes N."/>
            <person name="Thang M."/>
            <person name="Chan C."/>
        </authorList>
    </citation>
    <scope>NUCLEOTIDE SEQUENCE</scope>
</reference>
<dbReference type="Proteomes" id="UP000654075">
    <property type="component" value="Unassembled WGS sequence"/>
</dbReference>
<evidence type="ECO:0000313" key="2">
    <source>
        <dbReference type="Proteomes" id="UP000654075"/>
    </source>
</evidence>
<keyword evidence="2" id="KW-1185">Reference proteome</keyword>
<organism evidence="1 2">
    <name type="scientific">Polarella glacialis</name>
    <name type="common">Dinoflagellate</name>
    <dbReference type="NCBI Taxonomy" id="89957"/>
    <lineage>
        <taxon>Eukaryota</taxon>
        <taxon>Sar</taxon>
        <taxon>Alveolata</taxon>
        <taxon>Dinophyceae</taxon>
        <taxon>Suessiales</taxon>
        <taxon>Suessiaceae</taxon>
        <taxon>Polarella</taxon>
    </lineage>
</organism>